<evidence type="ECO:0000313" key="2">
    <source>
        <dbReference type="Proteomes" id="UP001145087"/>
    </source>
</evidence>
<proteinExistence type="predicted"/>
<dbReference type="Proteomes" id="UP001145087">
    <property type="component" value="Unassembled WGS sequence"/>
</dbReference>
<dbReference type="RefSeq" id="WP_343334427.1">
    <property type="nucleotide sequence ID" value="NZ_JAPOHD010000031.1"/>
</dbReference>
<reference evidence="1" key="1">
    <citation type="submission" date="2022-11" db="EMBL/GenBank/DDBJ databases">
        <title>Marilongibacter aestuarii gen. nov., sp. nov., isolated from tidal flat sediment.</title>
        <authorList>
            <person name="Jiayan W."/>
        </authorList>
    </citation>
    <scope>NUCLEOTIDE SEQUENCE</scope>
    <source>
        <strain evidence="1">Z1-6</strain>
    </source>
</reference>
<name>A0A9X3J745_9BACT</name>
<evidence type="ECO:0000313" key="1">
    <source>
        <dbReference type="EMBL" id="MCY1722098.1"/>
    </source>
</evidence>
<sequence length="62" mass="6757">MVTDVWAKARVAWHVIKWNAKLLLCAVPKLVNAMSGPERISGKTNGMNLLQAHGCVGTKNLD</sequence>
<keyword evidence="2" id="KW-1185">Reference proteome</keyword>
<protein>
    <submittedName>
        <fullName evidence="1">Uncharacterized protein</fullName>
    </submittedName>
</protein>
<accession>A0A9X3J745</accession>
<comment type="caution">
    <text evidence="1">The sequence shown here is derived from an EMBL/GenBank/DDBJ whole genome shotgun (WGS) entry which is preliminary data.</text>
</comment>
<dbReference type="AlphaFoldDB" id="A0A9X3J745"/>
<gene>
    <name evidence="1" type="ORF">OU798_17225</name>
</gene>
<dbReference type="EMBL" id="JAPOHD010000031">
    <property type="protein sequence ID" value="MCY1722098.1"/>
    <property type="molecule type" value="Genomic_DNA"/>
</dbReference>
<organism evidence="1 2">
    <name type="scientific">Draconibacterium aestuarii</name>
    <dbReference type="NCBI Taxonomy" id="2998507"/>
    <lineage>
        <taxon>Bacteria</taxon>
        <taxon>Pseudomonadati</taxon>
        <taxon>Bacteroidota</taxon>
        <taxon>Bacteroidia</taxon>
        <taxon>Marinilabiliales</taxon>
        <taxon>Prolixibacteraceae</taxon>
        <taxon>Draconibacterium</taxon>
    </lineage>
</organism>